<dbReference type="eggNOG" id="COG0479">
    <property type="taxonomic scope" value="Bacteria"/>
</dbReference>
<keyword evidence="1" id="KW-0813">Transport</keyword>
<dbReference type="PROSITE" id="PS51379">
    <property type="entry name" value="4FE4S_FER_2"/>
    <property type="match status" value="1"/>
</dbReference>
<dbReference type="STRING" id="138119.DSY4517"/>
<dbReference type="SUPFAM" id="SSF46548">
    <property type="entry name" value="alpha-helical ferredoxin"/>
    <property type="match status" value="1"/>
</dbReference>
<dbReference type="Pfam" id="PF02754">
    <property type="entry name" value="CCG"/>
    <property type="match status" value="1"/>
</dbReference>
<proteinExistence type="predicted"/>
<dbReference type="RefSeq" id="WP_011461881.1">
    <property type="nucleotide sequence ID" value="NC_007907.1"/>
</dbReference>
<dbReference type="GO" id="GO:0051539">
    <property type="term" value="F:4 iron, 4 sulfur cluster binding"/>
    <property type="evidence" value="ECO:0007669"/>
    <property type="project" value="UniProtKB-KW"/>
</dbReference>
<evidence type="ECO:0000256" key="6">
    <source>
        <dbReference type="ARBA" id="ARBA00023014"/>
    </source>
</evidence>
<dbReference type="InterPro" id="IPR009051">
    <property type="entry name" value="Helical_ferredxn"/>
</dbReference>
<dbReference type="InterPro" id="IPR017896">
    <property type="entry name" value="4Fe4S_Fe-S-bd"/>
</dbReference>
<keyword evidence="4" id="KW-0249">Electron transport</keyword>
<dbReference type="Proteomes" id="UP000001946">
    <property type="component" value="Chromosome"/>
</dbReference>
<evidence type="ECO:0000313" key="8">
    <source>
        <dbReference type="EMBL" id="BAE86306.1"/>
    </source>
</evidence>
<evidence type="ECO:0000256" key="4">
    <source>
        <dbReference type="ARBA" id="ARBA00022982"/>
    </source>
</evidence>
<gene>
    <name evidence="8" type="ordered locus">DSY4517</name>
</gene>
<dbReference type="GO" id="GO:0046872">
    <property type="term" value="F:metal ion binding"/>
    <property type="evidence" value="ECO:0007669"/>
    <property type="project" value="UniProtKB-KW"/>
</dbReference>
<dbReference type="EMBL" id="AP008230">
    <property type="protein sequence ID" value="BAE86306.1"/>
    <property type="molecule type" value="Genomic_DNA"/>
</dbReference>
<reference evidence="8 9" key="1">
    <citation type="journal article" date="2006" name="J. Bacteriol.">
        <title>Complete genome sequence of the dehalorespiring bacterium Desulfitobacterium hafniense Y51 and comparison with Dehalococcoides ethenogenes 195.</title>
        <authorList>
            <person name="Nonaka H."/>
            <person name="Keresztes G."/>
            <person name="Shinoda Y."/>
            <person name="Ikenaga Y."/>
            <person name="Abe M."/>
            <person name="Naito K."/>
            <person name="Inatomi K."/>
            <person name="Furukawa K."/>
            <person name="Inui M."/>
            <person name="Yukawa H."/>
        </authorList>
    </citation>
    <scope>NUCLEOTIDE SEQUENCE [LARGE SCALE GENOMIC DNA]</scope>
    <source>
        <strain evidence="8 9">Y51</strain>
    </source>
</reference>
<keyword evidence="3" id="KW-0479">Metal-binding</keyword>
<dbReference type="InterPro" id="IPR004017">
    <property type="entry name" value="Cys_rich_dom"/>
</dbReference>
<dbReference type="PANTHER" id="PTHR43551">
    <property type="entry name" value="FUMARATE REDUCTASE IRON-SULFUR SUBUNIT"/>
    <property type="match status" value="1"/>
</dbReference>
<dbReference type="PANTHER" id="PTHR43551:SF1">
    <property type="entry name" value="HETERODISULFIDE REDUCTASE"/>
    <property type="match status" value="1"/>
</dbReference>
<evidence type="ECO:0000256" key="1">
    <source>
        <dbReference type="ARBA" id="ARBA00022448"/>
    </source>
</evidence>
<accession>Q24NT6</accession>
<dbReference type="NCBIfam" id="NF045796">
    <property type="entry name" value="DsrK"/>
    <property type="match status" value="1"/>
</dbReference>
<dbReference type="Gene3D" id="1.10.1060.10">
    <property type="entry name" value="Alpha-helical ferredoxin"/>
    <property type="match status" value="1"/>
</dbReference>
<feature type="domain" description="4Fe-4S ferredoxin-type" evidence="7">
    <location>
        <begin position="43"/>
        <end position="72"/>
    </location>
</feature>
<dbReference type="eggNOG" id="COG0247">
    <property type="taxonomic scope" value="Bacteria"/>
</dbReference>
<evidence type="ECO:0000259" key="7">
    <source>
        <dbReference type="PROSITE" id="PS51379"/>
    </source>
</evidence>
<dbReference type="AlphaFoldDB" id="Q24NT6"/>
<protein>
    <recommendedName>
        <fullName evidence="7">4Fe-4S ferredoxin-type domain-containing protein</fullName>
    </recommendedName>
</protein>
<evidence type="ECO:0000256" key="3">
    <source>
        <dbReference type="ARBA" id="ARBA00022723"/>
    </source>
</evidence>
<organism evidence="8 9">
    <name type="scientific">Desulfitobacterium hafniense (strain Y51)</name>
    <dbReference type="NCBI Taxonomy" id="138119"/>
    <lineage>
        <taxon>Bacteria</taxon>
        <taxon>Bacillati</taxon>
        <taxon>Bacillota</taxon>
        <taxon>Clostridia</taxon>
        <taxon>Eubacteriales</taxon>
        <taxon>Desulfitobacteriaceae</taxon>
        <taxon>Desulfitobacterium</taxon>
    </lineage>
</organism>
<dbReference type="Pfam" id="PF13183">
    <property type="entry name" value="Fer4_8"/>
    <property type="match status" value="1"/>
</dbReference>
<dbReference type="GO" id="GO:0016491">
    <property type="term" value="F:oxidoreductase activity"/>
    <property type="evidence" value="ECO:0007669"/>
    <property type="project" value="UniProtKB-ARBA"/>
</dbReference>
<sequence>MSEQVRIPFVAKDIKHLNLSVIPTEKRPKIALEILGEMLKYKRSLRLYLDVCTHCGACAEQCHSYLGTRDPYNMPVARADLVRRVYKKVFAPGRSIFRSWDGAKDIDQETIELWYKYFYQCNQCRRCAVFCPKGIDTAELTIAIRELLAYLGLVPRFHAGITKNMKVTGNNMGTPLPAILDGIEFLEEELKEETGLDIPIPIDKKGTEVLFNPSSSDLYTNTDGLMAVAKIFYKAGVSWTLSSKIAETANFGLFFHEPTMREHSRKLVEAGKELGVQRLVAGECGHGWRTWRMFTDTINGPLPFPIVHLFEEVLHYYREGRIKFDKSKNPEVVTYHDPCNYARAGDLIEQPRELIRACVERFVEMSPTAQYSYCCGGGSGILMDEAIEIRMKLGQPKAESVRETNAEILCAPCAICKAQLPVVMDYHKVNVTVKGLSDLMGRALIL</sequence>
<dbReference type="InterPro" id="IPR017900">
    <property type="entry name" value="4Fe4S_Fe_S_CS"/>
</dbReference>
<dbReference type="PROSITE" id="PS00198">
    <property type="entry name" value="4FE4S_FER_1"/>
    <property type="match status" value="1"/>
</dbReference>
<keyword evidence="9" id="KW-1185">Reference proteome</keyword>
<evidence type="ECO:0000256" key="2">
    <source>
        <dbReference type="ARBA" id="ARBA00022485"/>
    </source>
</evidence>
<keyword evidence="6" id="KW-0411">Iron-sulfur</keyword>
<dbReference type="HOGENOM" id="CLU_023081_6_0_9"/>
<evidence type="ECO:0000313" key="9">
    <source>
        <dbReference type="Proteomes" id="UP000001946"/>
    </source>
</evidence>
<keyword evidence="2" id="KW-0004">4Fe-4S</keyword>
<dbReference type="KEGG" id="dsy:DSY4517"/>
<keyword evidence="5" id="KW-0408">Iron</keyword>
<name>Q24NT6_DESHY</name>
<evidence type="ECO:0000256" key="5">
    <source>
        <dbReference type="ARBA" id="ARBA00023004"/>
    </source>
</evidence>